<dbReference type="KEGG" id="mass:CR152_16660"/>
<dbReference type="InterPro" id="IPR001789">
    <property type="entry name" value="Sig_transdc_resp-reg_receiver"/>
</dbReference>
<dbReference type="CDD" id="cd18774">
    <property type="entry name" value="PDC2_HK_sensor"/>
    <property type="match status" value="1"/>
</dbReference>
<dbReference type="Pfam" id="PF02518">
    <property type="entry name" value="HATPase_c"/>
    <property type="match status" value="1"/>
</dbReference>
<dbReference type="AlphaFoldDB" id="A0A2D2DLX2"/>
<dbReference type="PRINTS" id="PR00344">
    <property type="entry name" value="BCTRLSENSOR"/>
</dbReference>
<keyword evidence="4 7" id="KW-0597">Phosphoprotein</keyword>
<dbReference type="SMART" id="SM00388">
    <property type="entry name" value="HisKA"/>
    <property type="match status" value="1"/>
</dbReference>
<evidence type="ECO:0000256" key="2">
    <source>
        <dbReference type="ARBA" id="ARBA00004429"/>
    </source>
</evidence>
<dbReference type="FunFam" id="3.30.565.10:FF:000006">
    <property type="entry name" value="Sensor histidine kinase WalK"/>
    <property type="match status" value="1"/>
</dbReference>
<evidence type="ECO:0000313" key="11">
    <source>
        <dbReference type="EMBL" id="ATQ75984.1"/>
    </source>
</evidence>
<evidence type="ECO:0000256" key="8">
    <source>
        <dbReference type="SAM" id="Phobius"/>
    </source>
</evidence>
<dbReference type="InterPro" id="IPR036890">
    <property type="entry name" value="HATPase_C_sf"/>
</dbReference>
<accession>A0A2D2DLX2</accession>
<dbReference type="InterPro" id="IPR003661">
    <property type="entry name" value="HisK_dim/P_dom"/>
</dbReference>
<proteinExistence type="predicted"/>
<dbReference type="SUPFAM" id="SSF47384">
    <property type="entry name" value="Homodimeric domain of signal transducing histidine kinase"/>
    <property type="match status" value="1"/>
</dbReference>
<keyword evidence="8" id="KW-1133">Transmembrane helix</keyword>
<dbReference type="InterPro" id="IPR003594">
    <property type="entry name" value="HATPase_dom"/>
</dbReference>
<evidence type="ECO:0000259" key="10">
    <source>
        <dbReference type="PROSITE" id="PS50110"/>
    </source>
</evidence>
<evidence type="ECO:0000256" key="3">
    <source>
        <dbReference type="ARBA" id="ARBA00012438"/>
    </source>
</evidence>
<feature type="domain" description="Response regulatory" evidence="10">
    <location>
        <begin position="616"/>
        <end position="732"/>
    </location>
</feature>
<evidence type="ECO:0000256" key="4">
    <source>
        <dbReference type="ARBA" id="ARBA00022553"/>
    </source>
</evidence>
<evidence type="ECO:0000256" key="6">
    <source>
        <dbReference type="ARBA" id="ARBA00022777"/>
    </source>
</evidence>
<evidence type="ECO:0000259" key="9">
    <source>
        <dbReference type="PROSITE" id="PS50109"/>
    </source>
</evidence>
<dbReference type="InterPro" id="IPR005467">
    <property type="entry name" value="His_kinase_dom"/>
</dbReference>
<dbReference type="RefSeq" id="WP_099876210.1">
    <property type="nucleotide sequence ID" value="NZ_CP024608.1"/>
</dbReference>
<dbReference type="EMBL" id="CP024608">
    <property type="protein sequence ID" value="ATQ75984.1"/>
    <property type="molecule type" value="Genomic_DNA"/>
</dbReference>
<dbReference type="Gene3D" id="1.10.287.130">
    <property type="match status" value="1"/>
</dbReference>
<evidence type="ECO:0000256" key="1">
    <source>
        <dbReference type="ARBA" id="ARBA00000085"/>
    </source>
</evidence>
<dbReference type="SMART" id="SM00448">
    <property type="entry name" value="REC"/>
    <property type="match status" value="1"/>
</dbReference>
<keyword evidence="8" id="KW-0812">Transmembrane</keyword>
<evidence type="ECO:0000313" key="12">
    <source>
        <dbReference type="Proteomes" id="UP000229897"/>
    </source>
</evidence>
<feature type="domain" description="Histidine kinase" evidence="9">
    <location>
        <begin position="382"/>
        <end position="598"/>
    </location>
</feature>
<dbReference type="CDD" id="cd17580">
    <property type="entry name" value="REC_2_DhkD-like"/>
    <property type="match status" value="1"/>
</dbReference>
<evidence type="ECO:0000256" key="7">
    <source>
        <dbReference type="PROSITE-ProRule" id="PRU00169"/>
    </source>
</evidence>
<dbReference type="InterPro" id="IPR004358">
    <property type="entry name" value="Sig_transdc_His_kin-like_C"/>
</dbReference>
<name>A0A2D2DLX2_9BURK</name>
<comment type="catalytic activity">
    <reaction evidence="1">
        <text>ATP + protein L-histidine = ADP + protein N-phospho-L-histidine.</text>
        <dbReference type="EC" id="2.7.13.3"/>
    </reaction>
</comment>
<feature type="transmembrane region" description="Helical" evidence="8">
    <location>
        <begin position="6"/>
        <end position="30"/>
    </location>
</feature>
<dbReference type="PANTHER" id="PTHR43547">
    <property type="entry name" value="TWO-COMPONENT HISTIDINE KINASE"/>
    <property type="match status" value="1"/>
</dbReference>
<evidence type="ECO:0000256" key="5">
    <source>
        <dbReference type="ARBA" id="ARBA00022679"/>
    </source>
</evidence>
<dbReference type="InterPro" id="IPR011006">
    <property type="entry name" value="CheY-like_superfamily"/>
</dbReference>
<dbReference type="PROSITE" id="PS50110">
    <property type="entry name" value="RESPONSE_REGULATORY"/>
    <property type="match status" value="1"/>
</dbReference>
<dbReference type="OrthoDB" id="8552871at2"/>
<protein>
    <recommendedName>
        <fullName evidence="3">histidine kinase</fullName>
        <ecNumber evidence="3">2.7.13.3</ecNumber>
    </recommendedName>
</protein>
<keyword evidence="8" id="KW-0472">Membrane</keyword>
<keyword evidence="6" id="KW-0418">Kinase</keyword>
<feature type="transmembrane region" description="Helical" evidence="8">
    <location>
        <begin position="271"/>
        <end position="293"/>
    </location>
</feature>
<dbReference type="SUPFAM" id="SSF52172">
    <property type="entry name" value="CheY-like"/>
    <property type="match status" value="1"/>
</dbReference>
<dbReference type="GO" id="GO:0000155">
    <property type="term" value="F:phosphorelay sensor kinase activity"/>
    <property type="evidence" value="ECO:0007669"/>
    <property type="project" value="InterPro"/>
</dbReference>
<dbReference type="SMART" id="SM00387">
    <property type="entry name" value="HATPase_c"/>
    <property type="match status" value="1"/>
</dbReference>
<dbReference type="InterPro" id="IPR036097">
    <property type="entry name" value="HisK_dim/P_sf"/>
</dbReference>
<dbReference type="Gene3D" id="3.40.50.2300">
    <property type="match status" value="1"/>
</dbReference>
<organism evidence="11 12">
    <name type="scientific">Massilia violaceinigra</name>
    <dbReference type="NCBI Taxonomy" id="2045208"/>
    <lineage>
        <taxon>Bacteria</taxon>
        <taxon>Pseudomonadati</taxon>
        <taxon>Pseudomonadota</taxon>
        <taxon>Betaproteobacteria</taxon>
        <taxon>Burkholderiales</taxon>
        <taxon>Oxalobacteraceae</taxon>
        <taxon>Telluria group</taxon>
        <taxon>Massilia</taxon>
    </lineage>
</organism>
<dbReference type="Gene3D" id="3.30.565.10">
    <property type="entry name" value="Histidine kinase-like ATPase, C-terminal domain"/>
    <property type="match status" value="1"/>
</dbReference>
<reference evidence="11" key="1">
    <citation type="submission" date="2017-10" db="EMBL/GenBank/DDBJ databases">
        <title>Massilia psychrophilum sp. nov., a novel purple-pigmented bacterium isolated from Tianshan glacier, Xinjiang Municipality, China.</title>
        <authorList>
            <person name="Wang H."/>
        </authorList>
    </citation>
    <scope>NUCLEOTIDE SEQUENCE [LARGE SCALE GENOMIC DNA]</scope>
    <source>
        <strain evidence="11">B2</strain>
    </source>
</reference>
<dbReference type="CDD" id="cd00082">
    <property type="entry name" value="HisKA"/>
    <property type="match status" value="1"/>
</dbReference>
<dbReference type="EC" id="2.7.13.3" evidence="3"/>
<dbReference type="SUPFAM" id="SSF55874">
    <property type="entry name" value="ATPase domain of HSP90 chaperone/DNA topoisomerase II/histidine kinase"/>
    <property type="match status" value="1"/>
</dbReference>
<gene>
    <name evidence="11" type="ORF">CR152_16660</name>
</gene>
<dbReference type="Pfam" id="PF00512">
    <property type="entry name" value="HisKA"/>
    <property type="match status" value="1"/>
</dbReference>
<dbReference type="GO" id="GO:0005886">
    <property type="term" value="C:plasma membrane"/>
    <property type="evidence" value="ECO:0007669"/>
    <property type="project" value="UniProtKB-SubCell"/>
</dbReference>
<keyword evidence="12" id="KW-1185">Reference proteome</keyword>
<dbReference type="Proteomes" id="UP000229897">
    <property type="component" value="Chromosome"/>
</dbReference>
<comment type="subcellular location">
    <subcellularLocation>
        <location evidence="2">Cell inner membrane</location>
        <topology evidence="2">Multi-pass membrane protein</topology>
    </subcellularLocation>
</comment>
<sequence length="743" mass="79545">MKIRAYLALMVAAILIPVILFSTISLNMLLKSEREAALKGVRETARISLVSIDRELTNTQSAVRMLAISPHLARGDLAGFYEQARFADKVGATWTALIDERGQQLINTAVPFGAPLPGPDAAQRVAQVLDAGTPQISNLIRGVVTQALLVVVDVPVTTPDGMRYVIAQGFKIEHFNGVLTQVNAPPTWLAGVYDRNGMTIAQTYGGGGTGRGDTRPDLREAIRNKTIGVIRNASDDNLKLYTVLERSALSGWTVAVGVPEAEIESAARRALMVWIVGLVAAVCCAALAAVFFARRLSRSIGQVARSAQALGGSGDPVHSDVSGVAEVDEVLAAIGAAAAVVNQEKQSRLAAETEREILFEREHEARTTAEQQNRAKDEFLAMLGHELRNPLAAIVNATSVMAHPAMPAAASERAREIITRQSGHLTRIVDDLLDMGRVHSGKILLERHALRLDQVIDNYMATLRASQRSARHELRVDVAPVWVDGDPTRLEQIVSNLLDNALKYTPAGGTISVSVRSEGEDAVLCVSDSGIGIAPELMPYVFDLFVQGARPLDRAQGGLGVGLALVRQLALMHGGMVDVRSAGTGLGSSFELHLPRVQPPQSEVSVPALTPSSRQRVLLIEDNEDGREMMAMMLEAQQYRVDTAIDGFDGLRQAGAACPDIALVDIGLPGIDGYEVARRMRADPATSKVRLIALTGYGQDSDRERALAAGFDAHLVKPVDMARLMEALESAPAAAPRFAGTAS</sequence>
<dbReference type="PANTHER" id="PTHR43547:SF2">
    <property type="entry name" value="HYBRID SIGNAL TRANSDUCTION HISTIDINE KINASE C"/>
    <property type="match status" value="1"/>
</dbReference>
<keyword evidence="5" id="KW-0808">Transferase</keyword>
<dbReference type="Pfam" id="PF00072">
    <property type="entry name" value="Response_reg"/>
    <property type="match status" value="1"/>
</dbReference>
<dbReference type="PROSITE" id="PS50109">
    <property type="entry name" value="HIS_KIN"/>
    <property type="match status" value="1"/>
</dbReference>
<feature type="modified residue" description="4-aspartylphosphate" evidence="7">
    <location>
        <position position="665"/>
    </location>
</feature>